<feature type="compositionally biased region" description="Low complexity" evidence="2">
    <location>
        <begin position="130"/>
        <end position="139"/>
    </location>
</feature>
<dbReference type="GO" id="GO:0006396">
    <property type="term" value="P:RNA processing"/>
    <property type="evidence" value="ECO:0007669"/>
    <property type="project" value="InterPro"/>
</dbReference>
<dbReference type="Pfam" id="PF09429">
    <property type="entry name" value="Wbp11"/>
    <property type="match status" value="1"/>
</dbReference>
<evidence type="ECO:0000313" key="5">
    <source>
        <dbReference type="Proteomes" id="UP001182556"/>
    </source>
</evidence>
<evidence type="ECO:0000256" key="1">
    <source>
        <dbReference type="SAM" id="Coils"/>
    </source>
</evidence>
<feature type="region of interest" description="Disordered" evidence="2">
    <location>
        <begin position="1"/>
        <end position="43"/>
    </location>
</feature>
<organism evidence="4 5">
    <name type="scientific">Papiliotrema laurentii</name>
    <name type="common">Cryptococcus laurentii</name>
    <dbReference type="NCBI Taxonomy" id="5418"/>
    <lineage>
        <taxon>Eukaryota</taxon>
        <taxon>Fungi</taxon>
        <taxon>Dikarya</taxon>
        <taxon>Basidiomycota</taxon>
        <taxon>Agaricomycotina</taxon>
        <taxon>Tremellomycetes</taxon>
        <taxon>Tremellales</taxon>
        <taxon>Rhynchogastremaceae</taxon>
        <taxon>Papiliotrema</taxon>
    </lineage>
</organism>
<feature type="compositionally biased region" description="Basic and acidic residues" evidence="2">
    <location>
        <begin position="82"/>
        <end position="103"/>
    </location>
</feature>
<dbReference type="Proteomes" id="UP001182556">
    <property type="component" value="Unassembled WGS sequence"/>
</dbReference>
<sequence>MAKKSSNPADAYRKALKAKELKKNKEARKSARETQVVKRDTREIESEIKRLKSQGKLNDEAKSRLESLQSELKYVQKTKEAYVKAHPEAHDRVFKQHRDKDRGEDDEAGPSDPNGLYGEDGKLRDPTRSVYYDPVYNPYGVPPPGMPYKERTPIESESEDESDDEIVMPEGPPPGGDSDSDSDDSDDIPLPEGPPPSAARPPPLPSGLPPNVPTGPSTGFVRPPFQPQPPAPWGWGEEIPYTPQPGAGPSGPRPPRPPHRPDTQARPPPMIQDPLSDAPTQTYQGHRMQHALPARPTSGSTPIDSASTSTSNPAEPAKAPQPSKPIDYSAAAISAAPVMRDLRKEATAFVPRGVKRKQAAAPGGVNVNAAPGRGEVDEDGDERRVVEKEEGGGLMGRLKGVLGDEMGPKKAKTGQDGDDEYQKFLAGLGELQ</sequence>
<keyword evidence="5" id="KW-1185">Reference proteome</keyword>
<keyword evidence="1" id="KW-0175">Coiled coil</keyword>
<feature type="compositionally biased region" description="Acidic residues" evidence="2">
    <location>
        <begin position="156"/>
        <end position="167"/>
    </location>
</feature>
<feature type="domain" description="Wbp11/ELF5/Saf1 N-terminal" evidence="3">
    <location>
        <begin position="3"/>
        <end position="77"/>
    </location>
</feature>
<feature type="coiled-coil region" evidence="1">
    <location>
        <begin position="51"/>
        <end position="78"/>
    </location>
</feature>
<evidence type="ECO:0000256" key="2">
    <source>
        <dbReference type="SAM" id="MobiDB-lite"/>
    </source>
</evidence>
<comment type="caution">
    <text evidence="4">The sequence shown here is derived from an EMBL/GenBank/DDBJ whole genome shotgun (WGS) entry which is preliminary data.</text>
</comment>
<proteinExistence type="predicted"/>
<name>A0AAD9D0T0_PAPLA</name>
<feature type="region of interest" description="Disordered" evidence="2">
    <location>
        <begin position="358"/>
        <end position="418"/>
    </location>
</feature>
<dbReference type="AlphaFoldDB" id="A0AAD9D0T0"/>
<feature type="compositionally biased region" description="Low complexity" evidence="2">
    <location>
        <begin position="359"/>
        <end position="373"/>
    </location>
</feature>
<feature type="compositionally biased region" description="Basic and acidic residues" evidence="2">
    <location>
        <begin position="11"/>
        <end position="43"/>
    </location>
</feature>
<reference evidence="4" key="1">
    <citation type="submission" date="2023-02" db="EMBL/GenBank/DDBJ databases">
        <title>Identification and recombinant expression of a fungal hydrolase from Papiliotrema laurentii that hydrolyzes apple cutin and clears colloidal polyester polyurethane.</title>
        <authorList>
            <consortium name="DOE Joint Genome Institute"/>
            <person name="Roman V.A."/>
            <person name="Bojanowski C."/>
            <person name="Crable B.R."/>
            <person name="Wagner D.N."/>
            <person name="Hung C.S."/>
            <person name="Nadeau L.J."/>
            <person name="Schratz L."/>
            <person name="Haridas S."/>
            <person name="Pangilinan J."/>
            <person name="Lipzen A."/>
            <person name="Na H."/>
            <person name="Yan M."/>
            <person name="Ng V."/>
            <person name="Grigoriev I.V."/>
            <person name="Spatafora J.W."/>
            <person name="Barlow D."/>
            <person name="Biffinger J."/>
            <person name="Kelley-Loughnane N."/>
            <person name="Varaljay V.A."/>
            <person name="Crookes-Goodson W.J."/>
        </authorList>
    </citation>
    <scope>NUCLEOTIDE SEQUENCE</scope>
    <source>
        <strain evidence="4">5307AH</strain>
    </source>
</reference>
<feature type="compositionally biased region" description="Pro residues" evidence="2">
    <location>
        <begin position="191"/>
        <end position="213"/>
    </location>
</feature>
<feature type="compositionally biased region" description="Acidic residues" evidence="2">
    <location>
        <begin position="178"/>
        <end position="189"/>
    </location>
</feature>
<feature type="compositionally biased region" description="Basic and acidic residues" evidence="2">
    <location>
        <begin position="381"/>
        <end position="391"/>
    </location>
</feature>
<evidence type="ECO:0000259" key="3">
    <source>
        <dbReference type="Pfam" id="PF09429"/>
    </source>
</evidence>
<gene>
    <name evidence="4" type="ORF">DB88DRAFT_472810</name>
</gene>
<protein>
    <submittedName>
        <fullName evidence="4">WW domain binding protein 11-domain-containing protein</fullName>
    </submittedName>
</protein>
<dbReference type="EMBL" id="JAODAN010000005">
    <property type="protein sequence ID" value="KAK1924264.1"/>
    <property type="molecule type" value="Genomic_DNA"/>
</dbReference>
<accession>A0AAD9D0T0</accession>
<feature type="region of interest" description="Disordered" evidence="2">
    <location>
        <begin position="82"/>
        <end position="328"/>
    </location>
</feature>
<dbReference type="InterPro" id="IPR019007">
    <property type="entry name" value="Wbp11/ELF5/Saf1_N"/>
</dbReference>
<feature type="compositionally biased region" description="Polar residues" evidence="2">
    <location>
        <begin position="297"/>
        <end position="313"/>
    </location>
</feature>
<evidence type="ECO:0000313" key="4">
    <source>
        <dbReference type="EMBL" id="KAK1924264.1"/>
    </source>
</evidence>